<proteinExistence type="predicted"/>
<organism evidence="1 2">
    <name type="scientific">Micromonospora phaseoli</name>
    <dbReference type="NCBI Taxonomy" id="1144548"/>
    <lineage>
        <taxon>Bacteria</taxon>
        <taxon>Bacillati</taxon>
        <taxon>Actinomycetota</taxon>
        <taxon>Actinomycetes</taxon>
        <taxon>Micromonosporales</taxon>
        <taxon>Micromonosporaceae</taxon>
        <taxon>Micromonospora</taxon>
    </lineage>
</organism>
<evidence type="ECO:0000313" key="2">
    <source>
        <dbReference type="Proteomes" id="UP000198707"/>
    </source>
</evidence>
<evidence type="ECO:0000313" key="1">
    <source>
        <dbReference type="EMBL" id="SEJ50724.1"/>
    </source>
</evidence>
<dbReference type="EMBL" id="FNYV01000005">
    <property type="protein sequence ID" value="SEJ50724.1"/>
    <property type="molecule type" value="Genomic_DNA"/>
</dbReference>
<accession>A0A1H6ZF43</accession>
<protein>
    <submittedName>
        <fullName evidence="1">Uncharacterized protein</fullName>
    </submittedName>
</protein>
<name>A0A1H6ZF43_9ACTN</name>
<keyword evidence="2" id="KW-1185">Reference proteome</keyword>
<sequence>MTTVQWQAVIEDSALIEHVRQAGRATVDVRAAASGDTRAVGRSLPPAAAKLIDSVRTVRRAAADVLWFEPPDPGPHAAIAKAIEAACDGTVYLLDSLAAGHGAGDRDGGSALADAEDGLVAALQAAAGDEDPIARVYGVSASEIGGTTLRIGTGLRAAFHDRQDQLGRITMQLLGFARRDRGIIEELDGGLHPFALATDGHPLVAHRAARSACDLIHHCAAADVAATAAAIVEMLDRDKVAYSTHLGVMDAQRAVMAATDADLFARAVGELYRAVSEGPLRVAAVGVLRLLGEATPASAGLNEIRSRLLARQDETPLCLMIAEMIVPLWRNARAHEDLYWDPENETAVFGDQAVDLDDVYRTAERAWAAARGYQAGVALARGCLPELGRAIDRTAPPRAAIVRNIRLAKLFNATGLVIDSIDRGPAHATITLDSRSAKRLSRIGLALVEAAATEPTIERWSVVLGDDLPTFTILAATARLAATLYGPGPDSDRTFLYPTTFAPLLADALVQNGAAPQDAANHAWDVPLRDTITSTGQVVRQSRPPRSSYLRGLRHAVRRTNDAVHAVAHRLDLPAPTDLDLTRMCTIIRRLEQSLDRPGLRTALSREHGRLQAALGPPPTPAHPWAQLAA</sequence>
<reference evidence="2" key="1">
    <citation type="submission" date="2016-10" db="EMBL/GenBank/DDBJ databases">
        <authorList>
            <person name="Varghese N."/>
            <person name="Submissions S."/>
        </authorList>
    </citation>
    <scope>NUCLEOTIDE SEQUENCE [LARGE SCALE GENOMIC DNA]</scope>
    <source>
        <strain evidence="2">CGMCC 4.7038</strain>
    </source>
</reference>
<dbReference type="AlphaFoldDB" id="A0A1H6ZF43"/>
<dbReference type="Proteomes" id="UP000198707">
    <property type="component" value="Unassembled WGS sequence"/>
</dbReference>
<gene>
    <name evidence="1" type="ORF">SAMN05443287_1054</name>
</gene>